<evidence type="ECO:0000313" key="4">
    <source>
        <dbReference type="EMBL" id="CAD8875516.1"/>
    </source>
</evidence>
<evidence type="ECO:0000259" key="3">
    <source>
        <dbReference type="PROSITE" id="PS50927"/>
    </source>
</evidence>
<evidence type="ECO:0000256" key="2">
    <source>
        <dbReference type="SAM" id="SignalP"/>
    </source>
</evidence>
<feature type="region of interest" description="Disordered" evidence="1">
    <location>
        <begin position="456"/>
        <end position="635"/>
    </location>
</feature>
<feature type="chain" id="PRO_5030504304" description="Bulb-type lectin domain-containing protein" evidence="2">
    <location>
        <begin position="27"/>
        <end position="635"/>
    </location>
</feature>
<dbReference type="SUPFAM" id="SSF51110">
    <property type="entry name" value="alpha-D-mannose-specific plant lectins"/>
    <property type="match status" value="2"/>
</dbReference>
<feature type="compositionally biased region" description="Pro residues" evidence="1">
    <location>
        <begin position="523"/>
        <end position="539"/>
    </location>
</feature>
<dbReference type="PROSITE" id="PS50927">
    <property type="entry name" value="BULB_LECTIN"/>
    <property type="match status" value="1"/>
</dbReference>
<gene>
    <name evidence="4" type="ORF">CHYS00102_LOCUS2691</name>
</gene>
<keyword evidence="2" id="KW-0732">Signal</keyword>
<sequence>MTRLSLPRFRPPLLLLFLSFLRLASGAYTCVDNLRHPSRMRSGDLIRKGEQLCHGYAKLIVSFSTCDVFVFSGMRRMFGASHSEYAMCRGRDWYLGLEDDGDLVLRADRSVVWKLSEDAETGPNFKAGFRPTLFLKDNGNVVIKSDNFDLIWALDPDDTDTLVEPPSSAPTDFDFNCVRAPLQIGDRLQAGESLCSDDRKYALTMEKDRARISLLDVNLRTATYASPDFGTTAGGNHYGELMNNGNFVLFSTSGREIWRTNSLGPDAKSGISMEVTLWNGGTVTISDRNRKVLWKKDKGSGKLFCNDSPFRENFEEAKSCQNMVRLKNSYCSLTIPAVGMTYAQLCPQTCDRCGSPRDVPPDESFCARIDRSACSVHYRRCPSRCAFLIGDDAHNFAYLGDPDRDCVNWVRAKPQLRCGIFVIETGLPVFSMCPRSCRGVTPVYGECPTNVVKCDETASPSARPSGKTQRPSAHPSKTPSVSPTRRPTPAPVDATKKPSASPTEIPTAPPTKKPTATPAAGPTEPPIPQPTDRPSPAPSDDPTASPVQTPTTNPPTPSTTEGPTPSPTPKGSTGEPTFGGTEQPTERVTRSFAPTQSPTWDVNERTPSTTPSARPSCGEGTCPPTPYPTFRPTSE</sequence>
<feature type="domain" description="Bulb-type lectin" evidence="3">
    <location>
        <begin position="179"/>
        <end position="297"/>
    </location>
</feature>
<feature type="compositionally biased region" description="Polar residues" evidence="1">
    <location>
        <begin position="458"/>
        <end position="471"/>
    </location>
</feature>
<feature type="compositionally biased region" description="Polar residues" evidence="1">
    <location>
        <begin position="592"/>
        <end position="613"/>
    </location>
</feature>
<dbReference type="InterPro" id="IPR001480">
    <property type="entry name" value="Bulb-type_lectin_dom"/>
</dbReference>
<feature type="compositionally biased region" description="Low complexity" evidence="1">
    <location>
        <begin position="475"/>
        <end position="487"/>
    </location>
</feature>
<reference evidence="4" key="1">
    <citation type="submission" date="2021-01" db="EMBL/GenBank/DDBJ databases">
        <authorList>
            <person name="Corre E."/>
            <person name="Pelletier E."/>
            <person name="Niang G."/>
            <person name="Scheremetjew M."/>
            <person name="Finn R."/>
            <person name="Kale V."/>
            <person name="Holt S."/>
            <person name="Cochrane G."/>
            <person name="Meng A."/>
            <person name="Brown T."/>
            <person name="Cohen L."/>
        </authorList>
    </citation>
    <scope>NUCLEOTIDE SEQUENCE</scope>
    <source>
        <strain evidence="4">308</strain>
    </source>
</reference>
<accession>A0A7S1B5T2</accession>
<dbReference type="EMBL" id="HBFR01003848">
    <property type="protein sequence ID" value="CAD8875516.1"/>
    <property type="molecule type" value="Transcribed_RNA"/>
</dbReference>
<evidence type="ECO:0000256" key="1">
    <source>
        <dbReference type="SAM" id="MobiDB-lite"/>
    </source>
</evidence>
<organism evidence="4">
    <name type="scientific">Corethron hystrix</name>
    <dbReference type="NCBI Taxonomy" id="216773"/>
    <lineage>
        <taxon>Eukaryota</taxon>
        <taxon>Sar</taxon>
        <taxon>Stramenopiles</taxon>
        <taxon>Ochrophyta</taxon>
        <taxon>Bacillariophyta</taxon>
        <taxon>Coscinodiscophyceae</taxon>
        <taxon>Corethrophycidae</taxon>
        <taxon>Corethrales</taxon>
        <taxon>Corethraceae</taxon>
        <taxon>Corethron</taxon>
    </lineage>
</organism>
<dbReference type="AlphaFoldDB" id="A0A7S1B5T2"/>
<feature type="signal peptide" evidence="2">
    <location>
        <begin position="1"/>
        <end position="26"/>
    </location>
</feature>
<protein>
    <recommendedName>
        <fullName evidence="3">Bulb-type lectin domain-containing protein</fullName>
    </recommendedName>
</protein>
<feature type="compositionally biased region" description="Low complexity" evidence="1">
    <location>
        <begin position="558"/>
        <end position="576"/>
    </location>
</feature>
<dbReference type="Gene3D" id="2.90.10.10">
    <property type="entry name" value="Bulb-type lectin domain"/>
    <property type="match status" value="1"/>
</dbReference>
<proteinExistence type="predicted"/>
<name>A0A7S1B5T2_9STRA</name>
<feature type="compositionally biased region" description="Low complexity" evidence="1">
    <location>
        <begin position="540"/>
        <end position="551"/>
    </location>
</feature>
<dbReference type="InterPro" id="IPR036426">
    <property type="entry name" value="Bulb-type_lectin_dom_sf"/>
</dbReference>
<feature type="compositionally biased region" description="Low complexity" evidence="1">
    <location>
        <begin position="513"/>
        <end position="522"/>
    </location>
</feature>